<organism evidence="1 2">
    <name type="scientific">Alectoria fallacina</name>
    <dbReference type="NCBI Taxonomy" id="1903189"/>
    <lineage>
        <taxon>Eukaryota</taxon>
        <taxon>Fungi</taxon>
        <taxon>Dikarya</taxon>
        <taxon>Ascomycota</taxon>
        <taxon>Pezizomycotina</taxon>
        <taxon>Lecanoromycetes</taxon>
        <taxon>OSLEUM clade</taxon>
        <taxon>Lecanoromycetidae</taxon>
        <taxon>Lecanorales</taxon>
        <taxon>Lecanorineae</taxon>
        <taxon>Parmeliaceae</taxon>
        <taxon>Alectoria</taxon>
    </lineage>
</organism>
<evidence type="ECO:0008006" key="3">
    <source>
        <dbReference type="Google" id="ProtNLM"/>
    </source>
</evidence>
<evidence type="ECO:0000313" key="2">
    <source>
        <dbReference type="Proteomes" id="UP000664203"/>
    </source>
</evidence>
<reference evidence="1" key="1">
    <citation type="submission" date="2021-03" db="EMBL/GenBank/DDBJ databases">
        <authorList>
            <person name="Tagirdzhanova G."/>
        </authorList>
    </citation>
    <scope>NUCLEOTIDE SEQUENCE</scope>
</reference>
<protein>
    <recommendedName>
        <fullName evidence="3">Dienelactone hydrolase domain-containing protein</fullName>
    </recommendedName>
</protein>
<dbReference type="OrthoDB" id="2147163at2759"/>
<dbReference type="Proteomes" id="UP000664203">
    <property type="component" value="Unassembled WGS sequence"/>
</dbReference>
<dbReference type="PANTHER" id="PTHR47668">
    <property type="entry name" value="DIENELACTONE HYDROLASE FAMILY PROTEIN (AFU_ORTHOLOGUE AFUA_6G01940)"/>
    <property type="match status" value="1"/>
</dbReference>
<evidence type="ECO:0000313" key="1">
    <source>
        <dbReference type="EMBL" id="CAF9931554.1"/>
    </source>
</evidence>
<accession>A0A8H3IXW0</accession>
<gene>
    <name evidence="1" type="ORF">ALECFALPRED_005035</name>
</gene>
<comment type="caution">
    <text evidence="1">The sequence shown here is derived from an EMBL/GenBank/DDBJ whole genome shotgun (WGS) entry which is preliminary data.</text>
</comment>
<dbReference type="AlphaFoldDB" id="A0A8H3IXW0"/>
<dbReference type="InterPro" id="IPR029058">
    <property type="entry name" value="AB_hydrolase_fold"/>
</dbReference>
<sequence>MAQHGHSEARCTVPPARAEYSEKGSYIEIEGVKLTKVPPPSSYTFSTSSASALRYIRYEYHPKTYRETLPILVYRVPPSSPTPIKATATKSASPIFSMTVAAIPSVIKDIEAKAGYKIEKWGSVEIVYYSCGPGGKFSAASEAHPATVNPNDAPNIAVPMYLLTTGDEDAEAFEAFKKTLKVPSQVYTFGDQVHSFMAARGDLKDEKVRTEYERGYQTLLDFFHKYLPYSHCLSSWQSVARYNRFR</sequence>
<dbReference type="PANTHER" id="PTHR47668:SF1">
    <property type="entry name" value="DIENELACTONE HYDROLASE DOMAIN-CONTAINING PROTEIN-RELATED"/>
    <property type="match status" value="1"/>
</dbReference>
<dbReference type="Gene3D" id="3.40.50.1820">
    <property type="entry name" value="alpha/beta hydrolase"/>
    <property type="match status" value="1"/>
</dbReference>
<name>A0A8H3IXW0_9LECA</name>
<dbReference type="EMBL" id="CAJPDR010000308">
    <property type="protein sequence ID" value="CAF9931554.1"/>
    <property type="molecule type" value="Genomic_DNA"/>
</dbReference>
<proteinExistence type="predicted"/>
<keyword evidence="2" id="KW-1185">Reference proteome</keyword>